<dbReference type="GO" id="GO:0003677">
    <property type="term" value="F:DNA binding"/>
    <property type="evidence" value="ECO:0007669"/>
    <property type="project" value="UniProtKB-UniRule"/>
</dbReference>
<evidence type="ECO:0000256" key="1">
    <source>
        <dbReference type="ARBA" id="ARBA00023125"/>
    </source>
</evidence>
<evidence type="ECO:0000313" key="7">
    <source>
        <dbReference type="Proteomes" id="UP000282185"/>
    </source>
</evidence>
<dbReference type="GO" id="GO:0006355">
    <property type="term" value="P:regulation of DNA-templated transcription"/>
    <property type="evidence" value="ECO:0007669"/>
    <property type="project" value="UniProtKB-ARBA"/>
</dbReference>
<dbReference type="PANTHER" id="PTHR30328">
    <property type="entry name" value="TRANSCRIPTIONAL REPRESSOR"/>
    <property type="match status" value="1"/>
</dbReference>
<feature type="DNA-binding region" description="H-T-H motif" evidence="2">
    <location>
        <begin position="29"/>
        <end position="48"/>
    </location>
</feature>
<keyword evidence="6" id="KW-1185">Reference proteome</keyword>
<gene>
    <name evidence="4" type="ORF">DWV08_16500</name>
    <name evidence="5" type="ORF">DXU92_16395</name>
</gene>
<proteinExistence type="predicted"/>
<evidence type="ECO:0000259" key="3">
    <source>
        <dbReference type="PROSITE" id="PS50977"/>
    </source>
</evidence>
<dbReference type="RefSeq" id="WP_115414807.1">
    <property type="nucleotide sequence ID" value="NZ_CP031356.1"/>
</dbReference>
<dbReference type="Gene3D" id="1.10.357.10">
    <property type="entry name" value="Tetracycline Repressor, domain 2"/>
    <property type="match status" value="1"/>
</dbReference>
<dbReference type="EMBL" id="QSWH01000011">
    <property type="protein sequence ID" value="RRR20909.1"/>
    <property type="molecule type" value="Genomic_DNA"/>
</dbReference>
<dbReference type="KEGG" id="bsau:DWV08_16500"/>
<protein>
    <submittedName>
        <fullName evidence="5">TetR/AcrR family transcriptional regulator</fullName>
    </submittedName>
</protein>
<dbReference type="Pfam" id="PF00440">
    <property type="entry name" value="TetR_N"/>
    <property type="match status" value="1"/>
</dbReference>
<dbReference type="Proteomes" id="UP000254236">
    <property type="component" value="Chromosome"/>
</dbReference>
<accession>A0A345YT08</accession>
<evidence type="ECO:0000313" key="5">
    <source>
        <dbReference type="EMBL" id="RRR20909.1"/>
    </source>
</evidence>
<dbReference type="InterPro" id="IPR001647">
    <property type="entry name" value="HTH_TetR"/>
</dbReference>
<dbReference type="EMBL" id="CP031356">
    <property type="protein sequence ID" value="AXK47060.1"/>
    <property type="molecule type" value="Genomic_DNA"/>
</dbReference>
<dbReference type="PRINTS" id="PR00455">
    <property type="entry name" value="HTHTETR"/>
</dbReference>
<organism evidence="5 7">
    <name type="scientific">Brachybacterium saurashtrense</name>
    <dbReference type="NCBI Taxonomy" id="556288"/>
    <lineage>
        <taxon>Bacteria</taxon>
        <taxon>Bacillati</taxon>
        <taxon>Actinomycetota</taxon>
        <taxon>Actinomycetes</taxon>
        <taxon>Micrococcales</taxon>
        <taxon>Dermabacteraceae</taxon>
        <taxon>Brachybacterium</taxon>
    </lineage>
</organism>
<dbReference type="InterPro" id="IPR009057">
    <property type="entry name" value="Homeodomain-like_sf"/>
</dbReference>
<dbReference type="Pfam" id="PF17926">
    <property type="entry name" value="TetR_C_21"/>
    <property type="match status" value="1"/>
</dbReference>
<dbReference type="SUPFAM" id="SSF46689">
    <property type="entry name" value="Homeodomain-like"/>
    <property type="match status" value="1"/>
</dbReference>
<feature type="domain" description="HTH tetR-type" evidence="3">
    <location>
        <begin position="6"/>
        <end position="66"/>
    </location>
</feature>
<dbReference type="Proteomes" id="UP000282185">
    <property type="component" value="Unassembled WGS sequence"/>
</dbReference>
<evidence type="ECO:0000256" key="2">
    <source>
        <dbReference type="PROSITE-ProRule" id="PRU00335"/>
    </source>
</evidence>
<dbReference type="AlphaFoldDB" id="A0A345YT08"/>
<dbReference type="SUPFAM" id="SSF48498">
    <property type="entry name" value="Tetracyclin repressor-like, C-terminal domain"/>
    <property type="match status" value="1"/>
</dbReference>
<dbReference type="PROSITE" id="PS50977">
    <property type="entry name" value="HTH_TETR_2"/>
    <property type="match status" value="1"/>
</dbReference>
<evidence type="ECO:0000313" key="6">
    <source>
        <dbReference type="Proteomes" id="UP000254236"/>
    </source>
</evidence>
<name>A0A345YT08_9MICO</name>
<dbReference type="PANTHER" id="PTHR30328:SF54">
    <property type="entry name" value="HTH-TYPE TRANSCRIPTIONAL REPRESSOR SCO4008"/>
    <property type="match status" value="1"/>
</dbReference>
<sequence>MAWDTEATRRKLLDAGTRQFAAHGFSGARMETIGRDAGVNKERIYRYFGDKEAFFAAVLERELSTMLDEIAVTTSGPDALGEFAGQLFDRCAARPELPRLLAWESLELDHAVAVEQRRPLCADYARRLRDALPGLDRHDAGDLLLTAITLVVGCWTLGNVAESVLPTHRAPADRRERVITELNALAKGLLLPDDGAAAPHPR</sequence>
<dbReference type="InterPro" id="IPR036271">
    <property type="entry name" value="Tet_transcr_reg_TetR-rel_C_sf"/>
</dbReference>
<keyword evidence="1 2" id="KW-0238">DNA-binding</keyword>
<dbReference type="OrthoDB" id="4726108at2"/>
<reference evidence="5 7" key="2">
    <citation type="submission" date="2018-08" db="EMBL/GenBank/DDBJ databases">
        <title>Brachybacterium saurashtrense DSM 23186.</title>
        <authorList>
            <person name="Li Y."/>
        </authorList>
    </citation>
    <scope>NUCLEOTIDE SEQUENCE [LARGE SCALE GENOMIC DNA]</scope>
    <source>
        <strain evidence="5 7">DSM 23186</strain>
    </source>
</reference>
<dbReference type="InterPro" id="IPR050109">
    <property type="entry name" value="HTH-type_TetR-like_transc_reg"/>
</dbReference>
<evidence type="ECO:0000313" key="4">
    <source>
        <dbReference type="EMBL" id="AXK47060.1"/>
    </source>
</evidence>
<reference evidence="4 6" key="1">
    <citation type="submission" date="2018-07" db="EMBL/GenBank/DDBJ databases">
        <title>Brachybacterium saurashtrense DSM 23186 genome sequence.</title>
        <authorList>
            <person name="Guo L."/>
        </authorList>
    </citation>
    <scope>NUCLEOTIDE SEQUENCE [LARGE SCALE GENOMIC DNA]</scope>
    <source>
        <strain evidence="4 6">DSM 23186</strain>
    </source>
</reference>
<dbReference type="InterPro" id="IPR041467">
    <property type="entry name" value="Sco4008_C"/>
</dbReference>